<evidence type="ECO:0000313" key="2">
    <source>
        <dbReference type="Proteomes" id="UP000033995"/>
    </source>
</evidence>
<reference evidence="1 2" key="1">
    <citation type="journal article" date="2015" name="Nature">
        <title>rRNA introns, odd ribosomes, and small enigmatic genomes across a large radiation of phyla.</title>
        <authorList>
            <person name="Brown C.T."/>
            <person name="Hug L.A."/>
            <person name="Thomas B.C."/>
            <person name="Sharon I."/>
            <person name="Castelle C.J."/>
            <person name="Singh A."/>
            <person name="Wilkins M.J."/>
            <person name="Williams K.H."/>
            <person name="Banfield J.F."/>
        </authorList>
    </citation>
    <scope>NUCLEOTIDE SEQUENCE [LARGE SCALE GENOMIC DNA]</scope>
</reference>
<dbReference type="Proteomes" id="UP000033995">
    <property type="component" value="Unassembled WGS sequence"/>
</dbReference>
<proteinExistence type="predicted"/>
<accession>A0A0F9ZTR1</accession>
<name>A0A0F9ZTR1_9BACT</name>
<protein>
    <submittedName>
        <fullName evidence="1">Uncharacterized protein</fullName>
    </submittedName>
</protein>
<dbReference type="AlphaFoldDB" id="A0A0F9ZTR1"/>
<comment type="caution">
    <text evidence="1">The sequence shown here is derived from an EMBL/GenBank/DDBJ whole genome shotgun (WGS) entry which is preliminary data.</text>
</comment>
<sequence length="80" mass="9695">MANIPYFLWDYDLTEKDVVKILRSKNAEEKSWIITRILESARYEDIWRFLSLQEIKAIYPSLKLKKPIKDAWDYALSIWN</sequence>
<gene>
    <name evidence="1" type="ORF">UR38_C0003G0059</name>
</gene>
<organism evidence="1 2">
    <name type="scientific">Candidatus Woesebacteria bacterium GW2011_GWA2_33_28</name>
    <dbReference type="NCBI Taxonomy" id="1618561"/>
    <lineage>
        <taxon>Bacteria</taxon>
        <taxon>Candidatus Woeseibacteriota</taxon>
    </lineage>
</organism>
<dbReference type="EMBL" id="LBOZ01000003">
    <property type="protein sequence ID" value="KKP47654.1"/>
    <property type="molecule type" value="Genomic_DNA"/>
</dbReference>
<evidence type="ECO:0000313" key="1">
    <source>
        <dbReference type="EMBL" id="KKP47654.1"/>
    </source>
</evidence>